<evidence type="ECO:0000313" key="7">
    <source>
        <dbReference type="RefSeq" id="XP_039129615.1"/>
    </source>
</evidence>
<dbReference type="AlphaFoldDB" id="A0AB40BRN7"/>
<dbReference type="Proteomes" id="UP001515500">
    <property type="component" value="Chromosome 7"/>
</dbReference>
<feature type="coiled-coil region" evidence="1">
    <location>
        <begin position="120"/>
        <end position="203"/>
    </location>
</feature>
<proteinExistence type="predicted"/>
<feature type="compositionally biased region" description="Polar residues" evidence="2">
    <location>
        <begin position="48"/>
        <end position="61"/>
    </location>
</feature>
<keyword evidence="3" id="KW-1185">Reference proteome</keyword>
<evidence type="ECO:0000313" key="5">
    <source>
        <dbReference type="RefSeq" id="XP_039129613.1"/>
    </source>
</evidence>
<keyword evidence="1" id="KW-0175">Coiled coil</keyword>
<sequence>MDGKKKKGKKKKGNQNKSAEDSAPNAEEVGVQEQDHGTDQEQNHKRPQVSSSNIDAQSVVVSESDAEIERHKNYEAKFALLQDKVKLLEDEKNLWLEREIILEEKIKHLQNEVHSCMSNETSFQEKLNDLKNRNDSMMQKEAILEERVNHIEGTREAWSLKETSFRETIAKLDEVNTRVQAQVKELEESRDATARENQMLTESILCLEIRIQHLEEISYVSSREKLMKIAEESTSQTQAAPEPVKNPETNNEHLDDKIKELHFVPDGHSAVPNPSIPEQDQSAITPAHYVTDYRGKMSESADSIQSAERNHEMYNGLQEFGAFARVLPEQVLEFEEESRTSEEIVQIPLDDTPVRRAESQPAINYENTAVPLTDAPLVGAPFRLISFMAKYVSGADLVKKNISERVQQ</sequence>
<dbReference type="RefSeq" id="XP_039129613.1">
    <property type="nucleotide sequence ID" value="XM_039273679.1"/>
</dbReference>
<feature type="compositionally biased region" description="Basic and acidic residues" evidence="2">
    <location>
        <begin position="33"/>
        <end position="44"/>
    </location>
</feature>
<feature type="region of interest" description="Disordered" evidence="2">
    <location>
        <begin position="1"/>
        <end position="65"/>
    </location>
</feature>
<feature type="compositionally biased region" description="Basic residues" evidence="2">
    <location>
        <begin position="1"/>
        <end position="14"/>
    </location>
</feature>
<reference evidence="4 5" key="1">
    <citation type="submission" date="2025-04" db="UniProtKB">
        <authorList>
            <consortium name="RefSeq"/>
        </authorList>
    </citation>
    <scope>IDENTIFICATION</scope>
</reference>
<evidence type="ECO:0000256" key="1">
    <source>
        <dbReference type="SAM" id="Coils"/>
    </source>
</evidence>
<dbReference type="RefSeq" id="XP_039129614.1">
    <property type="nucleotide sequence ID" value="XM_039273680.1"/>
</dbReference>
<evidence type="ECO:0000313" key="4">
    <source>
        <dbReference type="RefSeq" id="XP_039129612.1"/>
    </source>
</evidence>
<evidence type="ECO:0000313" key="3">
    <source>
        <dbReference type="Proteomes" id="UP001515500"/>
    </source>
</evidence>
<feature type="region of interest" description="Disordered" evidence="2">
    <location>
        <begin position="230"/>
        <end position="251"/>
    </location>
</feature>
<evidence type="ECO:0000313" key="6">
    <source>
        <dbReference type="RefSeq" id="XP_039129614.1"/>
    </source>
</evidence>
<name>A0AB40BRN7_DIOCR</name>
<dbReference type="RefSeq" id="XP_039129615.1">
    <property type="nucleotide sequence ID" value="XM_039273681.1"/>
</dbReference>
<accession>A0AB40BRN7</accession>
<dbReference type="GeneID" id="120265723"/>
<protein>
    <submittedName>
        <fullName evidence="4 5">Myosin-11 isoform X1</fullName>
    </submittedName>
</protein>
<gene>
    <name evidence="4 5 6 7" type="primary">LOC120265723</name>
</gene>
<organism evidence="3 5">
    <name type="scientific">Dioscorea cayennensis subsp. rotundata</name>
    <name type="common">White Guinea yam</name>
    <name type="synonym">Dioscorea rotundata</name>
    <dbReference type="NCBI Taxonomy" id="55577"/>
    <lineage>
        <taxon>Eukaryota</taxon>
        <taxon>Viridiplantae</taxon>
        <taxon>Streptophyta</taxon>
        <taxon>Embryophyta</taxon>
        <taxon>Tracheophyta</taxon>
        <taxon>Spermatophyta</taxon>
        <taxon>Magnoliopsida</taxon>
        <taxon>Liliopsida</taxon>
        <taxon>Dioscoreales</taxon>
        <taxon>Dioscoreaceae</taxon>
        <taxon>Dioscorea</taxon>
    </lineage>
</organism>
<dbReference type="RefSeq" id="XP_039129612.1">
    <property type="nucleotide sequence ID" value="XM_039273678.1"/>
</dbReference>
<evidence type="ECO:0000256" key="2">
    <source>
        <dbReference type="SAM" id="MobiDB-lite"/>
    </source>
</evidence>